<dbReference type="PANTHER" id="PTHR30595">
    <property type="entry name" value="GLPR-RELATED TRANSCRIPTIONAL REPRESSOR"/>
    <property type="match status" value="1"/>
</dbReference>
<dbReference type="Pfam" id="PF04326">
    <property type="entry name" value="SLFN_AlbA_2"/>
    <property type="match status" value="1"/>
</dbReference>
<proteinExistence type="predicted"/>
<sequence>MINRELNITDPIKRVAEILESNAKGYCGLRRRAVLSHSNDGWVLVACTVEGIISSGNETQSSAVRQYSQAMLFEDWLTDQDCRDFINQIEQGRLCFGELILETTESNRHWSGEQVPLSNYHMDCAGYVLSTRFSADRAARFGALLAPEQPYYPDLDEAVRDWLPFPVYHGDSDSRNGDIVFLLPETRAFLSDAIPNGNRIGVRVAGTDAGQLSLMLKGAWWEDGLIHHLDVPINKQHAELNIPSNASRLEYALIDAKGTVYDFQRENEYQHAGLGRKRLRNVDAPLVAIVHEACLTGEGMKVEFKPFVELDIGKNNTKLSEIIRTVVAFANSVGGRIFLGIDDNCALIGIDTKLAQWAKASADEAACNSYLGTLRGKIRDMVVGDTTIHFLQALVDNQRVVIIEVSEAKERPISIRQDNYLYIRRGASNVRATPGEWRNIICPQGINGF</sequence>
<dbReference type="InterPro" id="IPR007421">
    <property type="entry name" value="Schlafen_AlbA_2_dom"/>
</dbReference>
<evidence type="ECO:0000313" key="2">
    <source>
        <dbReference type="EMBL" id="VAW74105.1"/>
    </source>
</evidence>
<dbReference type="EMBL" id="UOFK01000053">
    <property type="protein sequence ID" value="VAW74105.1"/>
    <property type="molecule type" value="Genomic_DNA"/>
</dbReference>
<dbReference type="PANTHER" id="PTHR30595:SF6">
    <property type="entry name" value="SCHLAFEN ALBA-2 DOMAIN-CONTAINING PROTEIN"/>
    <property type="match status" value="1"/>
</dbReference>
<gene>
    <name evidence="2" type="ORF">MNBD_GAMMA13-307</name>
</gene>
<evidence type="ECO:0000259" key="1">
    <source>
        <dbReference type="Pfam" id="PF04326"/>
    </source>
</evidence>
<dbReference type="Gene3D" id="3.30.950.30">
    <property type="entry name" value="Schlafen, AAA domain"/>
    <property type="match status" value="1"/>
</dbReference>
<accession>A0A3B0Y0C4</accession>
<name>A0A3B0Y0C4_9ZZZZ</name>
<dbReference type="InterPro" id="IPR038461">
    <property type="entry name" value="Schlafen_AlbA_2_dom_sf"/>
</dbReference>
<reference evidence="2" key="1">
    <citation type="submission" date="2018-06" db="EMBL/GenBank/DDBJ databases">
        <authorList>
            <person name="Zhirakovskaya E."/>
        </authorList>
    </citation>
    <scope>NUCLEOTIDE SEQUENCE</scope>
</reference>
<feature type="domain" description="Schlafen AlbA-2" evidence="1">
    <location>
        <begin position="298"/>
        <end position="432"/>
    </location>
</feature>
<organism evidence="2">
    <name type="scientific">hydrothermal vent metagenome</name>
    <dbReference type="NCBI Taxonomy" id="652676"/>
    <lineage>
        <taxon>unclassified sequences</taxon>
        <taxon>metagenomes</taxon>
        <taxon>ecological metagenomes</taxon>
    </lineage>
</organism>
<protein>
    <recommendedName>
        <fullName evidence="1">Schlafen AlbA-2 domain-containing protein</fullName>
    </recommendedName>
</protein>
<dbReference type="AlphaFoldDB" id="A0A3B0Y0C4"/>